<evidence type="ECO:0000313" key="2">
    <source>
        <dbReference type="EMBL" id="PAV92842.1"/>
    </source>
</evidence>
<feature type="region of interest" description="Disordered" evidence="1">
    <location>
        <begin position="258"/>
        <end position="285"/>
    </location>
</feature>
<proteinExistence type="predicted"/>
<evidence type="ECO:0000313" key="3">
    <source>
        <dbReference type="Proteomes" id="UP000218231"/>
    </source>
</evidence>
<gene>
    <name evidence="2" type="ORF">WR25_09394</name>
</gene>
<feature type="compositionally biased region" description="Basic and acidic residues" evidence="1">
    <location>
        <begin position="259"/>
        <end position="273"/>
    </location>
</feature>
<sequence length="328" mass="35306">MRLMCEESQKPHSTAIAVIDLSVVSNMCCASDSRTSMNATCGETPSAVLNRRSSCRLLLPIRSAMPATDKGMSMLCCVISNARRTIGSSALARLRAADVAVDQIGGEMRGTGAARTGQPIAIDDEDAVGDRIEPVELFQKVAMMEPADAAFIPVEQARTVEQEGTGTDTDQRYPQRRRAAQISGIFAAEPVDFVDQAADHDDIVEAGGIAEVFIGLDGDPGAGRDRRGTVGYYLPIAGDVPAAIAFVRREAQDVDEIGEGAKREAPGENEAHRQTQARRPTAQGRVQYRLRHAPTRPQFERSCTPCRRVCGGLTQLSFPGPQSLSQTY</sequence>
<dbReference type="Proteomes" id="UP000218231">
    <property type="component" value="Unassembled WGS sequence"/>
</dbReference>
<evidence type="ECO:0000256" key="1">
    <source>
        <dbReference type="SAM" id="MobiDB-lite"/>
    </source>
</evidence>
<protein>
    <submittedName>
        <fullName evidence="2">Uncharacterized protein</fullName>
    </submittedName>
</protein>
<dbReference type="EMBL" id="LIAE01005964">
    <property type="protein sequence ID" value="PAV92842.1"/>
    <property type="molecule type" value="Genomic_DNA"/>
</dbReference>
<comment type="caution">
    <text evidence="2">The sequence shown here is derived from an EMBL/GenBank/DDBJ whole genome shotgun (WGS) entry which is preliminary data.</text>
</comment>
<name>A0A2A2M325_9BILA</name>
<reference evidence="2 3" key="1">
    <citation type="journal article" date="2017" name="Curr. Biol.">
        <title>Genome architecture and evolution of a unichromosomal asexual nematode.</title>
        <authorList>
            <person name="Fradin H."/>
            <person name="Zegar C."/>
            <person name="Gutwein M."/>
            <person name="Lucas J."/>
            <person name="Kovtun M."/>
            <person name="Corcoran D."/>
            <person name="Baugh L.R."/>
            <person name="Kiontke K."/>
            <person name="Gunsalus K."/>
            <person name="Fitch D.H."/>
            <person name="Piano F."/>
        </authorList>
    </citation>
    <scope>NUCLEOTIDE SEQUENCE [LARGE SCALE GENOMIC DNA]</scope>
    <source>
        <strain evidence="2">PF1309</strain>
    </source>
</reference>
<organism evidence="2 3">
    <name type="scientific">Diploscapter pachys</name>
    <dbReference type="NCBI Taxonomy" id="2018661"/>
    <lineage>
        <taxon>Eukaryota</taxon>
        <taxon>Metazoa</taxon>
        <taxon>Ecdysozoa</taxon>
        <taxon>Nematoda</taxon>
        <taxon>Chromadorea</taxon>
        <taxon>Rhabditida</taxon>
        <taxon>Rhabditina</taxon>
        <taxon>Rhabditomorpha</taxon>
        <taxon>Rhabditoidea</taxon>
        <taxon>Rhabditidae</taxon>
        <taxon>Diploscapter</taxon>
    </lineage>
</organism>
<dbReference type="AlphaFoldDB" id="A0A2A2M325"/>
<keyword evidence="3" id="KW-1185">Reference proteome</keyword>
<accession>A0A2A2M325</accession>